<dbReference type="OrthoDB" id="9803237at2"/>
<dbReference type="RefSeq" id="WP_040200026.1">
    <property type="nucleotide sequence ID" value="NZ_CP010311.1"/>
</dbReference>
<dbReference type="InterPro" id="IPR004805">
    <property type="entry name" value="DnaE2/DnaE/PolC"/>
</dbReference>
<keyword evidence="3" id="KW-0548">Nucleotidyltransferase</keyword>
<evidence type="ECO:0000256" key="2">
    <source>
        <dbReference type="ARBA" id="ARBA00022679"/>
    </source>
</evidence>
<evidence type="ECO:0000256" key="3">
    <source>
        <dbReference type="ARBA" id="ARBA00022695"/>
    </source>
</evidence>
<dbReference type="EC" id="2.7.7.7" evidence="1"/>
<dbReference type="Pfam" id="PF07733">
    <property type="entry name" value="DNA_pol3_alpha"/>
    <property type="match status" value="1"/>
</dbReference>
<dbReference type="InterPro" id="IPR003141">
    <property type="entry name" value="Pol/His_phosphatase_N"/>
</dbReference>
<dbReference type="Pfam" id="PF02811">
    <property type="entry name" value="PHP"/>
    <property type="match status" value="1"/>
</dbReference>
<organism evidence="8 9">
    <name type="scientific">Geoalkalibacter subterraneus</name>
    <dbReference type="NCBI Taxonomy" id="483547"/>
    <lineage>
        <taxon>Bacteria</taxon>
        <taxon>Pseudomonadati</taxon>
        <taxon>Thermodesulfobacteriota</taxon>
        <taxon>Desulfuromonadia</taxon>
        <taxon>Desulfuromonadales</taxon>
        <taxon>Geoalkalibacteraceae</taxon>
        <taxon>Geoalkalibacter</taxon>
    </lineage>
</organism>
<dbReference type="GO" id="GO:0006260">
    <property type="term" value="P:DNA replication"/>
    <property type="evidence" value="ECO:0007669"/>
    <property type="project" value="UniProtKB-KW"/>
</dbReference>
<dbReference type="KEGG" id="gsb:GSUB_07470"/>
<proteinExistence type="predicted"/>
<protein>
    <recommendedName>
        <fullName evidence="1">DNA-directed DNA polymerase</fullName>
        <ecNumber evidence="1">2.7.7.7</ecNumber>
    </recommendedName>
</protein>
<dbReference type="GO" id="GO:0008408">
    <property type="term" value="F:3'-5' exonuclease activity"/>
    <property type="evidence" value="ECO:0007669"/>
    <property type="project" value="InterPro"/>
</dbReference>
<dbReference type="InterPro" id="IPR016195">
    <property type="entry name" value="Pol/histidinol_Pase-like"/>
</dbReference>
<evidence type="ECO:0000313" key="8">
    <source>
        <dbReference type="EMBL" id="AJF06416.1"/>
    </source>
</evidence>
<sequence length="1001" mass="112910">MNYAALHVHSASSPQWGVRSLPDICAAARSLGIRSLALTDRNGLYGVPNFIEAARSCGLEPIIGAEVYTAGHRAVLLAEDETGYAHLCRLLSDLHCRDDFDLAHSLSHARRGLTVISDDAQVLRLLCRQNRAGLYVELSPGHQMHRALALARELRLPPVATTRALLLDDEDYETHRVLRAIALNTRLSRLTPADVAGEGDRLMSAAQLAQFFPHCPQALDNTLEIAARCRTDWDFSTTIFPAFNGLSDDEAFAVLEARARAGARRRYGDIDARVEERLRRELDLIFAKGFAHYFLVVEELARQSPRTCGRGSAAASLVAYTLGITHVDPLAYNLFFERFLNEGRLDPPDIDIDFPWDERDAILDFAFRRYGARRAAMVANQISFKGRSSLREVAKVFGFEEAEIKSVTSRLSGYCRAGDVAAAISGDPLFQDRSLSEDWQQVLRIASRLEGQLRYLGLHCGGLVVVPDEIRRYVPVEVSARGLPLIQWEKDQAEAAGLVKIDILGNRSLAVIRDALQAIKEQTGREIDYASWQPLEDACTRRLLCRGETMGCFYIESPATRQLLKRMFEQGPAEDGAFLFEHLVMASSIIRPAANNFIREFIACMRGKSWRFLHPLLDTVLEETYGIAIYQEQITQIAMALAGFTAFEGDQLRKIISKKHKAQTLKDYREKFFAGGRKKEIDDKTLQAVWEQILSFGGYSFCKPHSASYALVSCKSAYLKTHYPAQFMAAVISNRGGFYSPLAYLSEARRMGLTILPPDINQSKDHYLGWDRALRIGFMQIQGLSHKALKAVLVEREKGGNFRDFQDFLQRVRLDCVDVQRLIKAGCFDGLEGRSRRPVLLWQCLADSRQNAVGQTGLLFDAPALDLPRPPAYDDRKVLAQEVETLGMLVSCHPLRLYRRQIERLKPVPARSLEKWAGRYITMIGWWVTGKRVRDKNGRPMEFVSFEDTTAIFDATFFPAAYGRFCRKLSRLRPYVLKGRVEEEFGVATLRVEWVDFLEDE</sequence>
<dbReference type="InterPro" id="IPR029460">
    <property type="entry name" value="DNAPol_HHH"/>
</dbReference>
<dbReference type="EMBL" id="CP010311">
    <property type="protein sequence ID" value="AJF06416.1"/>
    <property type="molecule type" value="Genomic_DNA"/>
</dbReference>
<keyword evidence="9" id="KW-1185">Reference proteome</keyword>
<accession>A0A0B5FS46</accession>
<dbReference type="InterPro" id="IPR040982">
    <property type="entry name" value="DNA_pol3_finger"/>
</dbReference>
<dbReference type="PANTHER" id="PTHR32294">
    <property type="entry name" value="DNA POLYMERASE III SUBUNIT ALPHA"/>
    <property type="match status" value="1"/>
</dbReference>
<evidence type="ECO:0000313" key="9">
    <source>
        <dbReference type="Proteomes" id="UP000035036"/>
    </source>
</evidence>
<dbReference type="GO" id="GO:0003887">
    <property type="term" value="F:DNA-directed DNA polymerase activity"/>
    <property type="evidence" value="ECO:0007669"/>
    <property type="project" value="UniProtKB-KW"/>
</dbReference>
<evidence type="ECO:0000256" key="6">
    <source>
        <dbReference type="ARBA" id="ARBA00049244"/>
    </source>
</evidence>
<name>A0A0B5FS46_9BACT</name>
<gene>
    <name evidence="8" type="ORF">GSUB_07470</name>
</gene>
<evidence type="ECO:0000256" key="1">
    <source>
        <dbReference type="ARBA" id="ARBA00012417"/>
    </source>
</evidence>
<dbReference type="Pfam" id="PF17657">
    <property type="entry name" value="DNA_pol3_finger"/>
    <property type="match status" value="1"/>
</dbReference>
<reference evidence="8 9" key="1">
    <citation type="journal article" date="2015" name="Genome Announc.">
        <title>Genomes of Geoalkalibacter ferrihydriticus Z-0531T and Geoalkalibacter subterraneus Red1T, Two Haloalkaliphilic Metal-Reducing Deltaproteobacteria.</title>
        <authorList>
            <person name="Badalamenti J.P."/>
            <person name="Krajmalnik-Brown R."/>
            <person name="Torres C.I."/>
            <person name="Bond D.R."/>
        </authorList>
    </citation>
    <scope>NUCLEOTIDE SEQUENCE [LARGE SCALE GENOMIC DNA]</scope>
    <source>
        <strain evidence="8 9">Red1</strain>
    </source>
</reference>
<dbReference type="Pfam" id="PF14579">
    <property type="entry name" value="HHH_6"/>
    <property type="match status" value="1"/>
</dbReference>
<dbReference type="SMART" id="SM00481">
    <property type="entry name" value="POLIIIAc"/>
    <property type="match status" value="1"/>
</dbReference>
<dbReference type="HOGENOM" id="CLU_001600_0_1_7"/>
<dbReference type="Proteomes" id="UP000035036">
    <property type="component" value="Chromosome"/>
</dbReference>
<evidence type="ECO:0000259" key="7">
    <source>
        <dbReference type="SMART" id="SM00481"/>
    </source>
</evidence>
<dbReference type="Gene3D" id="3.20.20.140">
    <property type="entry name" value="Metal-dependent hydrolases"/>
    <property type="match status" value="1"/>
</dbReference>
<dbReference type="STRING" id="483547.GSUB_07470"/>
<keyword evidence="2" id="KW-0808">Transferase</keyword>
<keyword evidence="5" id="KW-0239">DNA-directed DNA polymerase</keyword>
<evidence type="ECO:0000256" key="5">
    <source>
        <dbReference type="ARBA" id="ARBA00022932"/>
    </source>
</evidence>
<dbReference type="Gene3D" id="1.10.150.870">
    <property type="match status" value="1"/>
</dbReference>
<dbReference type="AlphaFoldDB" id="A0A0B5FS46"/>
<dbReference type="CDD" id="cd04485">
    <property type="entry name" value="DnaE_OBF"/>
    <property type="match status" value="1"/>
</dbReference>
<keyword evidence="4" id="KW-0235">DNA replication</keyword>
<feature type="domain" description="Polymerase/histidinol phosphatase N-terminal" evidence="7">
    <location>
        <begin position="4"/>
        <end position="71"/>
    </location>
</feature>
<dbReference type="InterPro" id="IPR011708">
    <property type="entry name" value="DNA_pol3_alpha_NTPase_dom"/>
</dbReference>
<dbReference type="NCBIfam" id="TIGR00594">
    <property type="entry name" value="polc"/>
    <property type="match status" value="1"/>
</dbReference>
<dbReference type="SUPFAM" id="SSF89550">
    <property type="entry name" value="PHP domain-like"/>
    <property type="match status" value="1"/>
</dbReference>
<comment type="catalytic activity">
    <reaction evidence="6">
        <text>DNA(n) + a 2'-deoxyribonucleoside 5'-triphosphate = DNA(n+1) + diphosphate</text>
        <dbReference type="Rhea" id="RHEA:22508"/>
        <dbReference type="Rhea" id="RHEA-COMP:17339"/>
        <dbReference type="Rhea" id="RHEA-COMP:17340"/>
        <dbReference type="ChEBI" id="CHEBI:33019"/>
        <dbReference type="ChEBI" id="CHEBI:61560"/>
        <dbReference type="ChEBI" id="CHEBI:173112"/>
        <dbReference type="EC" id="2.7.7.7"/>
    </reaction>
</comment>
<evidence type="ECO:0000256" key="4">
    <source>
        <dbReference type="ARBA" id="ARBA00022705"/>
    </source>
</evidence>
<dbReference type="InterPro" id="IPR004013">
    <property type="entry name" value="PHP_dom"/>
</dbReference>